<keyword evidence="8" id="KW-1185">Reference proteome</keyword>
<gene>
    <name evidence="7" type="ORF">ESZ91_09330</name>
</gene>
<dbReference type="EMBL" id="SDOZ01000003">
    <property type="protein sequence ID" value="RXZ58249.1"/>
    <property type="molecule type" value="Genomic_DNA"/>
</dbReference>
<organism evidence="7 8">
    <name type="scientific">Candidatus Borkfalkia ceftriaxoniphila</name>
    <dbReference type="NCBI Taxonomy" id="2508949"/>
    <lineage>
        <taxon>Bacteria</taxon>
        <taxon>Bacillati</taxon>
        <taxon>Bacillota</taxon>
        <taxon>Clostridia</taxon>
        <taxon>Christensenellales</taxon>
        <taxon>Christensenellaceae</taxon>
        <taxon>Candidatus Borkfalkia</taxon>
    </lineage>
</organism>
<comment type="subcellular location">
    <subcellularLocation>
        <location evidence="6">Cell membrane</location>
        <topology evidence="6">Multi-pass membrane protein</topology>
    </subcellularLocation>
    <subcellularLocation>
        <location evidence="1">Membrane</location>
        <topology evidence="1">Multi-pass membrane protein</topology>
    </subcellularLocation>
</comment>
<dbReference type="PANTHER" id="PTHR43701:SF2">
    <property type="entry name" value="MEMBRANE TRANSPORTER PROTEIN YJNA-RELATED"/>
    <property type="match status" value="1"/>
</dbReference>
<proteinExistence type="inferred from homology"/>
<evidence type="ECO:0000256" key="4">
    <source>
        <dbReference type="ARBA" id="ARBA00022989"/>
    </source>
</evidence>
<dbReference type="RefSeq" id="WP_129226567.1">
    <property type="nucleotide sequence ID" value="NZ_SDOZ01000003.1"/>
</dbReference>
<dbReference type="Proteomes" id="UP000291269">
    <property type="component" value="Unassembled WGS sequence"/>
</dbReference>
<evidence type="ECO:0000256" key="5">
    <source>
        <dbReference type="ARBA" id="ARBA00023136"/>
    </source>
</evidence>
<evidence type="ECO:0000313" key="7">
    <source>
        <dbReference type="EMBL" id="RXZ58249.1"/>
    </source>
</evidence>
<dbReference type="AlphaFoldDB" id="A0A4Q2K661"/>
<protein>
    <recommendedName>
        <fullName evidence="6">Probable membrane transporter protein</fullName>
    </recommendedName>
</protein>
<keyword evidence="5 6" id="KW-0472">Membrane</keyword>
<name>A0A4Q2K661_9FIRM</name>
<evidence type="ECO:0000256" key="2">
    <source>
        <dbReference type="ARBA" id="ARBA00009142"/>
    </source>
</evidence>
<evidence type="ECO:0000256" key="1">
    <source>
        <dbReference type="ARBA" id="ARBA00004141"/>
    </source>
</evidence>
<evidence type="ECO:0000256" key="6">
    <source>
        <dbReference type="RuleBase" id="RU363041"/>
    </source>
</evidence>
<dbReference type="GO" id="GO:0005886">
    <property type="term" value="C:plasma membrane"/>
    <property type="evidence" value="ECO:0007669"/>
    <property type="project" value="UniProtKB-SubCell"/>
</dbReference>
<feature type="transmembrane region" description="Helical" evidence="6">
    <location>
        <begin position="24"/>
        <end position="52"/>
    </location>
</feature>
<feature type="transmembrane region" description="Helical" evidence="6">
    <location>
        <begin position="64"/>
        <end position="84"/>
    </location>
</feature>
<dbReference type="InterPro" id="IPR002781">
    <property type="entry name" value="TM_pro_TauE-like"/>
</dbReference>
<keyword evidence="3 6" id="KW-0812">Transmembrane</keyword>
<keyword evidence="4 6" id="KW-1133">Transmembrane helix</keyword>
<accession>A0A4Q2K661</accession>
<sequence length="136" mass="14302">MLWIIYAYKKGRKKVSGKIKKQNILLILSGIFTGAVNGVFGGGGGMIAVPLLNSLLQKPTNVSHATAILVILPISFASGIMYLFNGYFDAELFIAVGLGVLAGGFFGAELLGKLSAGSITLIFAIIMFAAGIKMIF</sequence>
<dbReference type="InterPro" id="IPR051598">
    <property type="entry name" value="TSUP/Inactive_protease-like"/>
</dbReference>
<keyword evidence="6" id="KW-1003">Cell membrane</keyword>
<evidence type="ECO:0000313" key="8">
    <source>
        <dbReference type="Proteomes" id="UP000291269"/>
    </source>
</evidence>
<reference evidence="7 8" key="1">
    <citation type="journal article" date="2019" name="Gut">
        <title>Antibiotics-induced monodominance of a novel gut bacterial order.</title>
        <authorList>
            <person name="Hildebrand F."/>
            <person name="Moitinho-Silva L."/>
            <person name="Blasche S."/>
            <person name="Jahn M.T."/>
            <person name="Gossmann T.I."/>
            <person name="Heuerta-Cepas J."/>
            <person name="Hercog R."/>
            <person name="Luetge M."/>
            <person name="Bahram M."/>
            <person name="Pryszlak A."/>
            <person name="Alves R.J."/>
            <person name="Waszak S.M."/>
            <person name="Zhu A."/>
            <person name="Ye L."/>
            <person name="Costea P.I."/>
            <person name="Aalvink S."/>
            <person name="Belzer C."/>
            <person name="Forslund S.K."/>
            <person name="Sunagawa S."/>
            <person name="Hentschel U."/>
            <person name="Merten C."/>
            <person name="Patil K.R."/>
            <person name="Benes V."/>
            <person name="Bork P."/>
        </authorList>
    </citation>
    <scope>NUCLEOTIDE SEQUENCE [LARGE SCALE GENOMIC DNA]</scope>
    <source>
        <strain evidence="7 8">HDS1380</strain>
    </source>
</reference>
<evidence type="ECO:0000256" key="3">
    <source>
        <dbReference type="ARBA" id="ARBA00022692"/>
    </source>
</evidence>
<feature type="transmembrane region" description="Helical" evidence="6">
    <location>
        <begin position="114"/>
        <end position="132"/>
    </location>
</feature>
<dbReference type="Pfam" id="PF01925">
    <property type="entry name" value="TauE"/>
    <property type="match status" value="1"/>
</dbReference>
<comment type="similarity">
    <text evidence="2 6">Belongs to the 4-toluene sulfonate uptake permease (TSUP) (TC 2.A.102) family.</text>
</comment>
<dbReference type="PANTHER" id="PTHR43701">
    <property type="entry name" value="MEMBRANE TRANSPORTER PROTEIN MJ0441-RELATED"/>
    <property type="match status" value="1"/>
</dbReference>
<comment type="caution">
    <text evidence="7">The sequence shown here is derived from an EMBL/GenBank/DDBJ whole genome shotgun (WGS) entry which is preliminary data.</text>
</comment>
<feature type="transmembrane region" description="Helical" evidence="6">
    <location>
        <begin position="91"/>
        <end position="108"/>
    </location>
</feature>